<gene>
    <name evidence="1" type="ORF">PISMIDRAFT_675514</name>
</gene>
<keyword evidence="2" id="KW-1185">Reference proteome</keyword>
<accession>A0A0C9YNM7</accession>
<organism evidence="1 2">
    <name type="scientific">Pisolithus microcarpus 441</name>
    <dbReference type="NCBI Taxonomy" id="765257"/>
    <lineage>
        <taxon>Eukaryota</taxon>
        <taxon>Fungi</taxon>
        <taxon>Dikarya</taxon>
        <taxon>Basidiomycota</taxon>
        <taxon>Agaricomycotina</taxon>
        <taxon>Agaricomycetes</taxon>
        <taxon>Agaricomycetidae</taxon>
        <taxon>Boletales</taxon>
        <taxon>Sclerodermatineae</taxon>
        <taxon>Pisolithaceae</taxon>
        <taxon>Pisolithus</taxon>
    </lineage>
</organism>
<dbReference type="Proteomes" id="UP000054018">
    <property type="component" value="Unassembled WGS sequence"/>
</dbReference>
<dbReference type="AlphaFoldDB" id="A0A0C9YNM7"/>
<name>A0A0C9YNM7_9AGAM</name>
<dbReference type="HOGENOM" id="CLU_3107248_0_0_1"/>
<reference evidence="2" key="2">
    <citation type="submission" date="2015-01" db="EMBL/GenBank/DDBJ databases">
        <title>Evolutionary Origins and Diversification of the Mycorrhizal Mutualists.</title>
        <authorList>
            <consortium name="DOE Joint Genome Institute"/>
            <consortium name="Mycorrhizal Genomics Consortium"/>
            <person name="Kohler A."/>
            <person name="Kuo A."/>
            <person name="Nagy L.G."/>
            <person name="Floudas D."/>
            <person name="Copeland A."/>
            <person name="Barry K.W."/>
            <person name="Cichocki N."/>
            <person name="Veneault-Fourrey C."/>
            <person name="LaButti K."/>
            <person name="Lindquist E.A."/>
            <person name="Lipzen A."/>
            <person name="Lundell T."/>
            <person name="Morin E."/>
            <person name="Murat C."/>
            <person name="Riley R."/>
            <person name="Ohm R."/>
            <person name="Sun H."/>
            <person name="Tunlid A."/>
            <person name="Henrissat B."/>
            <person name="Grigoriev I.V."/>
            <person name="Hibbett D.S."/>
            <person name="Martin F."/>
        </authorList>
    </citation>
    <scope>NUCLEOTIDE SEQUENCE [LARGE SCALE GENOMIC DNA]</scope>
    <source>
        <strain evidence="2">441</strain>
    </source>
</reference>
<evidence type="ECO:0000313" key="2">
    <source>
        <dbReference type="Proteomes" id="UP000054018"/>
    </source>
</evidence>
<reference evidence="1 2" key="1">
    <citation type="submission" date="2014-04" db="EMBL/GenBank/DDBJ databases">
        <authorList>
            <consortium name="DOE Joint Genome Institute"/>
            <person name="Kuo A."/>
            <person name="Kohler A."/>
            <person name="Costa M.D."/>
            <person name="Nagy L.G."/>
            <person name="Floudas D."/>
            <person name="Copeland A."/>
            <person name="Barry K.W."/>
            <person name="Cichocki N."/>
            <person name="Veneault-Fourrey C."/>
            <person name="LaButti K."/>
            <person name="Lindquist E.A."/>
            <person name="Lipzen A."/>
            <person name="Lundell T."/>
            <person name="Morin E."/>
            <person name="Murat C."/>
            <person name="Sun H."/>
            <person name="Tunlid A."/>
            <person name="Henrissat B."/>
            <person name="Grigoriev I.V."/>
            <person name="Hibbett D.S."/>
            <person name="Martin F."/>
            <person name="Nordberg H.P."/>
            <person name="Cantor M.N."/>
            <person name="Hua S.X."/>
        </authorList>
    </citation>
    <scope>NUCLEOTIDE SEQUENCE [LARGE SCALE GENOMIC DNA]</scope>
    <source>
        <strain evidence="1 2">441</strain>
    </source>
</reference>
<evidence type="ECO:0000313" key="1">
    <source>
        <dbReference type="EMBL" id="KIK26630.1"/>
    </source>
</evidence>
<sequence length="51" mass="5849">MLNYLDSVVICHPAPVSIKEINVIKIPPSWVCTEKTICSSRQKECWLKPYS</sequence>
<dbReference type="EMBL" id="KN833700">
    <property type="protein sequence ID" value="KIK26630.1"/>
    <property type="molecule type" value="Genomic_DNA"/>
</dbReference>
<dbReference type="OrthoDB" id="10019231at2759"/>
<protein>
    <submittedName>
        <fullName evidence="1">Unplaced genomic scaffold scaffold_16, whole genome shotgun sequence</fullName>
    </submittedName>
</protein>
<proteinExistence type="predicted"/>